<comment type="caution">
    <text evidence="2">The sequence shown here is derived from an EMBL/GenBank/DDBJ whole genome shotgun (WGS) entry which is preliminary data.</text>
</comment>
<dbReference type="Proteomes" id="UP001501479">
    <property type="component" value="Unassembled WGS sequence"/>
</dbReference>
<proteinExistence type="predicted"/>
<feature type="signal peptide" evidence="1">
    <location>
        <begin position="1"/>
        <end position="20"/>
    </location>
</feature>
<organism evidence="2 3">
    <name type="scientific">Oceanisphaera sediminis</name>
    <dbReference type="NCBI Taxonomy" id="981381"/>
    <lineage>
        <taxon>Bacteria</taxon>
        <taxon>Pseudomonadati</taxon>
        <taxon>Pseudomonadota</taxon>
        <taxon>Gammaproteobacteria</taxon>
        <taxon>Aeromonadales</taxon>
        <taxon>Aeromonadaceae</taxon>
        <taxon>Oceanisphaera</taxon>
    </lineage>
</organism>
<gene>
    <name evidence="2" type="ORF">GCM10022421_07960</name>
</gene>
<accession>A0ABP7DFR3</accession>
<feature type="chain" id="PRO_5046028670" evidence="1">
    <location>
        <begin position="21"/>
        <end position="993"/>
    </location>
</feature>
<name>A0ABP7DFR3_9GAMM</name>
<keyword evidence="1" id="KW-0732">Signal</keyword>
<evidence type="ECO:0000256" key="1">
    <source>
        <dbReference type="SAM" id="SignalP"/>
    </source>
</evidence>
<keyword evidence="3" id="KW-1185">Reference proteome</keyword>
<evidence type="ECO:0000313" key="2">
    <source>
        <dbReference type="EMBL" id="GAA3703672.1"/>
    </source>
</evidence>
<sequence>MNKATLFYLTALFASAPALASSIPALFPYAAQSHDKKGEVEMSWSTSINGTNGGMLDFRKKDDLKGQCDNITCTISGEYTNSYSLPKFNRSPFELPAFKKNNSSFEAKCSGSGTIKYDRGEYEKVEAQGSCRLYLANAGDVLIKGDLSAQGSTIIYLDSGSYWLDSLKFSGNAKIVINGDGDVNFYVKDNVDISISNQVGSPSQKVNIFHYDSDQVKLGDNATWYGDIKSYGDFELQGSSKFYGAVQAKSLELSGSTRLYLDAGTYWYEEVDLQGSARVIPQGEELTTFYIEEDLELQGSTELGTSENPILAFVYGDGDDDGEAELEGSSKIYGYLYVEGELEMQGSTKIFGAVNVVDLEMEGSSSINYSAIPVAGGVRHYQLSFDVEANDLTAYACGDEACSEALLYSSPATLHIKDGLNNNSISNFDKFLKSDKDTNPNTKLDKNKCIQFVAKKADPSPEAPPGLRCYLSDGTRLQNCKLCTEQDVQSSLAAYVYDEITLDEEALGEAAPDFDFYITELNGTGTLKTDNKTLKEGSGVSFPLDLTYNKAEAISLTIKGDNGDKGKKKREAEYQLDLVFVPKQLRWSAADCGGDSGFSYADHATSCAILGKAGEPVGLTLQAYGEGDKLIDDYSAQLKGIVIYELTAKLEKTREFEQGVFEFNQKSKHSFETASKIASVALIEATVPDSCASYAVNNDGNCMLETGGDTTTVGRTVPDRLLVTAGSGKLENGIAYRGKEVTYHRDAQNEPLQLPYFSVTACAAGQKDDKCELPSYTDEFAAGLDLYASLTQELLGNELVWQRQDDGTGEHIFRPDESFTFAKNDPEAEQSLHIPLSLNLTAHDQLDEITVATDFAGEDDTLRFGFITLMDTEIKVGEEGAMASKLHYYGENLNTLKEDGLTDYTLSFGTLDAKLKDGNSLPDLSLSLNDDKVDVAPYSSEQKDIEVTIEGLPVWLRPERDGSLSHPEARLDILDQPRRRANDSTFNRREVIR</sequence>
<dbReference type="RefSeq" id="WP_344962625.1">
    <property type="nucleotide sequence ID" value="NZ_BAABDS010000010.1"/>
</dbReference>
<protein>
    <submittedName>
        <fullName evidence="2">Uncharacterized protein</fullName>
    </submittedName>
</protein>
<evidence type="ECO:0000313" key="3">
    <source>
        <dbReference type="Proteomes" id="UP001501479"/>
    </source>
</evidence>
<reference evidence="3" key="1">
    <citation type="journal article" date="2019" name="Int. J. Syst. Evol. Microbiol.">
        <title>The Global Catalogue of Microorganisms (GCM) 10K type strain sequencing project: providing services to taxonomists for standard genome sequencing and annotation.</title>
        <authorList>
            <consortium name="The Broad Institute Genomics Platform"/>
            <consortium name="The Broad Institute Genome Sequencing Center for Infectious Disease"/>
            <person name="Wu L."/>
            <person name="Ma J."/>
        </authorList>
    </citation>
    <scope>NUCLEOTIDE SEQUENCE [LARGE SCALE GENOMIC DNA]</scope>
    <source>
        <strain evidence="3">JCM 17329</strain>
    </source>
</reference>
<dbReference type="EMBL" id="BAABDS010000010">
    <property type="protein sequence ID" value="GAA3703672.1"/>
    <property type="molecule type" value="Genomic_DNA"/>
</dbReference>